<keyword evidence="2 9" id="KW-0548">Nucleotidyltransferase</keyword>
<keyword evidence="3" id="KW-0547">Nucleotide-binding</keyword>
<gene>
    <name evidence="9" type="primary">vbhT</name>
    <name evidence="9" type="ORF">Mal52_41400</name>
</gene>
<dbReference type="EMBL" id="CP036276">
    <property type="protein sequence ID" value="QDU45645.1"/>
    <property type="molecule type" value="Genomic_DNA"/>
</dbReference>
<evidence type="ECO:0000256" key="5">
    <source>
        <dbReference type="ARBA" id="ARBA00034531"/>
    </source>
</evidence>
<comment type="catalytic activity">
    <reaction evidence="7">
        <text>L-tyrosyl-[protein] + ATP = O-(5'-adenylyl)-L-tyrosyl-[protein] + diphosphate</text>
        <dbReference type="Rhea" id="RHEA:54288"/>
        <dbReference type="Rhea" id="RHEA-COMP:10136"/>
        <dbReference type="Rhea" id="RHEA-COMP:13846"/>
        <dbReference type="ChEBI" id="CHEBI:30616"/>
        <dbReference type="ChEBI" id="CHEBI:33019"/>
        <dbReference type="ChEBI" id="CHEBI:46858"/>
        <dbReference type="ChEBI" id="CHEBI:83624"/>
        <dbReference type="EC" id="2.7.7.108"/>
    </reaction>
</comment>
<dbReference type="GO" id="GO:0070733">
    <property type="term" value="F:AMPylase activity"/>
    <property type="evidence" value="ECO:0007669"/>
    <property type="project" value="UniProtKB-EC"/>
</dbReference>
<comment type="catalytic activity">
    <reaction evidence="6">
        <text>L-threonyl-[protein] + ATP = 3-O-(5'-adenylyl)-L-threonyl-[protein] + diphosphate</text>
        <dbReference type="Rhea" id="RHEA:54292"/>
        <dbReference type="Rhea" id="RHEA-COMP:11060"/>
        <dbReference type="Rhea" id="RHEA-COMP:13847"/>
        <dbReference type="ChEBI" id="CHEBI:30013"/>
        <dbReference type="ChEBI" id="CHEBI:30616"/>
        <dbReference type="ChEBI" id="CHEBI:33019"/>
        <dbReference type="ChEBI" id="CHEBI:138113"/>
        <dbReference type="EC" id="2.7.7.108"/>
    </reaction>
</comment>
<sequence>MPGKRDDKYDVSGNIEAQYVDDAQTVLVNKLDLVDLESIYTAEEEGLANTYELLLSEVRTDTKMSCEILKYIHECIFGRLYEWAGRWRTVQISKPGAIWPAAQYLDQSMADFERGVLSIYPAESLEGDDNFCEALGIIQGEFLAIHPFREGNARTIKLMTDLISVQSGRPLLVYDATDKGIKGYITAAKAALQKANYRPMIEVIRRALSAARQE</sequence>
<evidence type="ECO:0000259" key="8">
    <source>
        <dbReference type="PROSITE" id="PS51459"/>
    </source>
</evidence>
<dbReference type="PROSITE" id="PS51459">
    <property type="entry name" value="FIDO"/>
    <property type="match status" value="1"/>
</dbReference>
<evidence type="ECO:0000256" key="2">
    <source>
        <dbReference type="ARBA" id="ARBA00022695"/>
    </source>
</evidence>
<dbReference type="OrthoDB" id="9813719at2"/>
<dbReference type="InterPro" id="IPR036597">
    <property type="entry name" value="Fido-like_dom_sf"/>
</dbReference>
<evidence type="ECO:0000256" key="7">
    <source>
        <dbReference type="ARBA" id="ARBA00048696"/>
    </source>
</evidence>
<keyword evidence="10" id="KW-1185">Reference proteome</keyword>
<dbReference type="RefSeq" id="WP_145378170.1">
    <property type="nucleotide sequence ID" value="NZ_CP036270.1"/>
</dbReference>
<dbReference type="EC" id="2.7.7.108" evidence="5"/>
<evidence type="ECO:0000256" key="3">
    <source>
        <dbReference type="ARBA" id="ARBA00022741"/>
    </source>
</evidence>
<dbReference type="Gene3D" id="1.10.3290.10">
    <property type="entry name" value="Fido-like domain"/>
    <property type="match status" value="1"/>
</dbReference>
<name>A0A517ZT86_9PLAN</name>
<evidence type="ECO:0000256" key="1">
    <source>
        <dbReference type="ARBA" id="ARBA00022679"/>
    </source>
</evidence>
<proteinExistence type="predicted"/>
<dbReference type="Proteomes" id="UP000319383">
    <property type="component" value="Chromosome"/>
</dbReference>
<keyword evidence="1 9" id="KW-0808">Transferase</keyword>
<evidence type="ECO:0000313" key="9">
    <source>
        <dbReference type="EMBL" id="QDU45645.1"/>
    </source>
</evidence>
<dbReference type="PANTHER" id="PTHR39560:SF1">
    <property type="entry name" value="PROTEIN ADENYLYLTRANSFERASE FIC-RELATED"/>
    <property type="match status" value="1"/>
</dbReference>
<dbReference type="Pfam" id="PF02661">
    <property type="entry name" value="Fic"/>
    <property type="match status" value="1"/>
</dbReference>
<dbReference type="KEGG" id="sdyn:Mal52_41400"/>
<evidence type="ECO:0000256" key="6">
    <source>
        <dbReference type="ARBA" id="ARBA00047939"/>
    </source>
</evidence>
<protein>
    <recommendedName>
        <fullName evidence="5">protein adenylyltransferase</fullName>
        <ecNumber evidence="5">2.7.7.108</ecNumber>
    </recommendedName>
</protein>
<evidence type="ECO:0000313" key="10">
    <source>
        <dbReference type="Proteomes" id="UP000319383"/>
    </source>
</evidence>
<reference evidence="9 10" key="1">
    <citation type="submission" date="2019-02" db="EMBL/GenBank/DDBJ databases">
        <title>Deep-cultivation of Planctomycetes and their phenomic and genomic characterization uncovers novel biology.</title>
        <authorList>
            <person name="Wiegand S."/>
            <person name="Jogler M."/>
            <person name="Boedeker C."/>
            <person name="Pinto D."/>
            <person name="Vollmers J."/>
            <person name="Rivas-Marin E."/>
            <person name="Kohn T."/>
            <person name="Peeters S.H."/>
            <person name="Heuer A."/>
            <person name="Rast P."/>
            <person name="Oberbeckmann S."/>
            <person name="Bunk B."/>
            <person name="Jeske O."/>
            <person name="Meyerdierks A."/>
            <person name="Storesund J.E."/>
            <person name="Kallscheuer N."/>
            <person name="Luecker S."/>
            <person name="Lage O.M."/>
            <person name="Pohl T."/>
            <person name="Merkel B.J."/>
            <person name="Hornburger P."/>
            <person name="Mueller R.-W."/>
            <person name="Bruemmer F."/>
            <person name="Labrenz M."/>
            <person name="Spormann A.M."/>
            <person name="Op den Camp H."/>
            <person name="Overmann J."/>
            <person name="Amann R."/>
            <person name="Jetten M.S.M."/>
            <person name="Mascher T."/>
            <person name="Medema M.H."/>
            <person name="Devos D.P."/>
            <person name="Kaster A.-K."/>
            <person name="Ovreas L."/>
            <person name="Rohde M."/>
            <person name="Galperin M.Y."/>
            <person name="Jogler C."/>
        </authorList>
    </citation>
    <scope>NUCLEOTIDE SEQUENCE [LARGE SCALE GENOMIC DNA]</scope>
    <source>
        <strain evidence="9 10">Mal52</strain>
    </source>
</reference>
<dbReference type="InterPro" id="IPR003812">
    <property type="entry name" value="Fido"/>
</dbReference>
<dbReference type="GO" id="GO:0051302">
    <property type="term" value="P:regulation of cell division"/>
    <property type="evidence" value="ECO:0007669"/>
    <property type="project" value="TreeGrafter"/>
</dbReference>
<feature type="domain" description="Fido" evidence="8">
    <location>
        <begin position="64"/>
        <end position="206"/>
    </location>
</feature>
<dbReference type="PANTHER" id="PTHR39560">
    <property type="entry name" value="PROTEIN ADENYLYLTRANSFERASE FIC-RELATED"/>
    <property type="match status" value="1"/>
</dbReference>
<accession>A0A517ZT86</accession>
<dbReference type="GO" id="GO:0005524">
    <property type="term" value="F:ATP binding"/>
    <property type="evidence" value="ECO:0007669"/>
    <property type="project" value="UniProtKB-KW"/>
</dbReference>
<dbReference type="AlphaFoldDB" id="A0A517ZT86"/>
<organism evidence="9 10">
    <name type="scientific">Symmachiella dynata</name>
    <dbReference type="NCBI Taxonomy" id="2527995"/>
    <lineage>
        <taxon>Bacteria</taxon>
        <taxon>Pseudomonadati</taxon>
        <taxon>Planctomycetota</taxon>
        <taxon>Planctomycetia</taxon>
        <taxon>Planctomycetales</taxon>
        <taxon>Planctomycetaceae</taxon>
        <taxon>Symmachiella</taxon>
    </lineage>
</organism>
<evidence type="ECO:0000256" key="4">
    <source>
        <dbReference type="ARBA" id="ARBA00022840"/>
    </source>
</evidence>
<keyword evidence="4" id="KW-0067">ATP-binding</keyword>
<dbReference type="SUPFAM" id="SSF140931">
    <property type="entry name" value="Fic-like"/>
    <property type="match status" value="1"/>
</dbReference>